<evidence type="ECO:0000256" key="3">
    <source>
        <dbReference type="SAM" id="Phobius"/>
    </source>
</evidence>
<sequence length="637" mass="69362">MVHGPPARRKSQQQEQNQKEQQQHHQKPCEMDMERMPTPPDGGWGWVVVFASFMIHIVTDGMTYSFGIFYDEFTAYFNEGKGYTAWIASIMVGVTFSSGPISSSFVNRYGCRAVTIAGAILAASCIIVSMFAQNVLTLIITIGFGTGLGFGLIYLPAIVSVTQYFDTKRSLATGIAVCGSGFGTFLFAPLTEYLIGSFGWRGAMLIIGGIVLNCIIFGAMFRPLELEAPPSTPKLCAKKSAIIDGHTTSAELEPLKDQQYLQLPQRTDVPTGGGTTLCRSNSMGHNLKPNLNNNLNGAVNGQTLTAPPTHNSSTTVVVVKSNSNDDIARNCHSQLQLNPLRDAHRERSASGTMYRVDALYQGSLHNLPEYGSSRHDLSRSMSGSGVIKRYGSLRQSNQMDETQDDGKCCGCISCSKETRDTFSEMMNFSLLRDIIFVIFSLSNFCTSIGFNVPYLYIGAYAKELGISKTNSSYLIATIGVANTVGRIVLGYVSDKPWVNRLLVYNVCLTACGIATAMVPLCKDFNSLAFYCIVFGFTIGAYVGLTSVILVDLLGLDKLTNAFGLLLLFQGIASFIGPPIGGWMYDLMRSYSPAFLMAGLMIAISGLLMFAIPPLQRFQANQADQADRKNNSEHLSLS</sequence>
<name>A0AAU9G414_DROMD</name>
<dbReference type="EMBL" id="AP029266">
    <property type="protein sequence ID" value="BFG02894.1"/>
    <property type="molecule type" value="Genomic_DNA"/>
</dbReference>
<comment type="subcellular location">
    <subcellularLocation>
        <location evidence="1">Membrane</location>
        <topology evidence="1">Multi-pass membrane protein</topology>
    </subcellularLocation>
</comment>
<feature type="transmembrane region" description="Helical" evidence="3">
    <location>
        <begin position="471"/>
        <end position="489"/>
    </location>
</feature>
<dbReference type="GO" id="GO:0016020">
    <property type="term" value="C:membrane"/>
    <property type="evidence" value="ECO:0007669"/>
    <property type="project" value="UniProtKB-SubCell"/>
</dbReference>
<organism evidence="5 6">
    <name type="scientific">Drosophila madeirensis</name>
    <name type="common">Fruit fly</name>
    <dbReference type="NCBI Taxonomy" id="30013"/>
    <lineage>
        <taxon>Eukaryota</taxon>
        <taxon>Metazoa</taxon>
        <taxon>Ecdysozoa</taxon>
        <taxon>Arthropoda</taxon>
        <taxon>Hexapoda</taxon>
        <taxon>Insecta</taxon>
        <taxon>Pterygota</taxon>
        <taxon>Neoptera</taxon>
        <taxon>Endopterygota</taxon>
        <taxon>Diptera</taxon>
        <taxon>Brachycera</taxon>
        <taxon>Muscomorpha</taxon>
        <taxon>Ephydroidea</taxon>
        <taxon>Drosophilidae</taxon>
        <taxon>Drosophila</taxon>
        <taxon>Sophophora</taxon>
    </lineage>
</organism>
<keyword evidence="3" id="KW-1133">Transmembrane helix</keyword>
<feature type="transmembrane region" description="Helical" evidence="3">
    <location>
        <begin position="171"/>
        <end position="190"/>
    </location>
</feature>
<feature type="transmembrane region" description="Helical" evidence="3">
    <location>
        <begin position="113"/>
        <end position="132"/>
    </location>
</feature>
<feature type="transmembrane region" description="Helical" evidence="3">
    <location>
        <begin position="43"/>
        <end position="70"/>
    </location>
</feature>
<dbReference type="Pfam" id="PF07690">
    <property type="entry name" value="MFS_1"/>
    <property type="match status" value="2"/>
</dbReference>
<feature type="compositionally biased region" description="Basic and acidic residues" evidence="2">
    <location>
        <begin position="17"/>
        <end position="35"/>
    </location>
</feature>
<keyword evidence="6" id="KW-1185">Reference proteome</keyword>
<keyword evidence="3" id="KW-0472">Membrane</keyword>
<dbReference type="GO" id="GO:0008028">
    <property type="term" value="F:monocarboxylic acid transmembrane transporter activity"/>
    <property type="evidence" value="ECO:0007669"/>
    <property type="project" value="TreeGrafter"/>
</dbReference>
<dbReference type="FunFam" id="1.20.1250.20:FF:000271">
    <property type="entry name" value="Monocarboxylate transporter"/>
    <property type="match status" value="1"/>
</dbReference>
<dbReference type="AlphaFoldDB" id="A0AAU9G414"/>
<feature type="transmembrane region" description="Helical" evidence="3">
    <location>
        <begin position="562"/>
        <end position="584"/>
    </location>
</feature>
<feature type="transmembrane region" description="Helical" evidence="3">
    <location>
        <begin position="501"/>
        <end position="521"/>
    </location>
</feature>
<dbReference type="InterPro" id="IPR011701">
    <property type="entry name" value="MFS"/>
</dbReference>
<evidence type="ECO:0000256" key="1">
    <source>
        <dbReference type="ARBA" id="ARBA00004141"/>
    </source>
</evidence>
<dbReference type="PANTHER" id="PTHR11360">
    <property type="entry name" value="MONOCARBOXYLATE TRANSPORTER"/>
    <property type="match status" value="1"/>
</dbReference>
<dbReference type="PROSITE" id="PS50850">
    <property type="entry name" value="MFS"/>
    <property type="match status" value="1"/>
</dbReference>
<evidence type="ECO:0000259" key="4">
    <source>
        <dbReference type="PROSITE" id="PS50850"/>
    </source>
</evidence>
<feature type="compositionally biased region" description="Basic residues" evidence="2">
    <location>
        <begin position="1"/>
        <end position="11"/>
    </location>
</feature>
<dbReference type="Proteomes" id="UP001500889">
    <property type="component" value="Chromosome A"/>
</dbReference>
<evidence type="ECO:0000313" key="5">
    <source>
        <dbReference type="EMBL" id="BFG02894.1"/>
    </source>
</evidence>
<evidence type="ECO:0000313" key="6">
    <source>
        <dbReference type="Proteomes" id="UP001500889"/>
    </source>
</evidence>
<protein>
    <submittedName>
        <fullName evidence="5">Monocarboxylate transporter 12</fullName>
    </submittedName>
</protein>
<feature type="transmembrane region" description="Helical" evidence="3">
    <location>
        <begin position="590"/>
        <end position="611"/>
    </location>
</feature>
<reference evidence="5 6" key="1">
    <citation type="submission" date="2024-02" db="EMBL/GenBank/DDBJ databases">
        <title>A chromosome-level genome assembly of Drosophila madeirensis, a fruit fly species endemic to Madeira island.</title>
        <authorList>
            <person name="Tomihara K."/>
            <person name="Llopart A."/>
            <person name="Yamamoto D."/>
        </authorList>
    </citation>
    <scope>NUCLEOTIDE SEQUENCE [LARGE SCALE GENOMIC DNA]</scope>
    <source>
        <strain evidence="5 6">RF1</strain>
    </source>
</reference>
<proteinExistence type="predicted"/>
<dbReference type="InterPro" id="IPR020846">
    <property type="entry name" value="MFS_dom"/>
</dbReference>
<dbReference type="InterPro" id="IPR050327">
    <property type="entry name" value="Proton-linked_MCT"/>
</dbReference>
<feature type="domain" description="Major facilitator superfamily (MFS) profile" evidence="4">
    <location>
        <begin position="435"/>
        <end position="637"/>
    </location>
</feature>
<dbReference type="FunFam" id="1.20.1250.20:FF:000398">
    <property type="entry name" value="Monocarboxylate transporter 14"/>
    <property type="match status" value="1"/>
</dbReference>
<feature type="transmembrane region" description="Helical" evidence="3">
    <location>
        <begin position="82"/>
        <end position="101"/>
    </location>
</feature>
<feature type="transmembrane region" description="Helical" evidence="3">
    <location>
        <begin position="434"/>
        <end position="459"/>
    </location>
</feature>
<dbReference type="CDD" id="cd17352">
    <property type="entry name" value="MFS_MCT_SLC16"/>
    <property type="match status" value="1"/>
</dbReference>
<feature type="transmembrane region" description="Helical" evidence="3">
    <location>
        <begin position="202"/>
        <end position="221"/>
    </location>
</feature>
<dbReference type="Gene3D" id="1.20.1250.20">
    <property type="entry name" value="MFS general substrate transporter like domains"/>
    <property type="match status" value="2"/>
</dbReference>
<accession>A0AAU9G414</accession>
<dbReference type="PANTHER" id="PTHR11360:SF284">
    <property type="entry name" value="EG:103B4.3 PROTEIN-RELATED"/>
    <property type="match status" value="1"/>
</dbReference>
<gene>
    <name evidence="5" type="ORF">DMAD_02270</name>
</gene>
<feature type="transmembrane region" description="Helical" evidence="3">
    <location>
        <begin position="527"/>
        <end position="550"/>
    </location>
</feature>
<keyword evidence="3" id="KW-0812">Transmembrane</keyword>
<dbReference type="InterPro" id="IPR036259">
    <property type="entry name" value="MFS_trans_sf"/>
</dbReference>
<feature type="transmembrane region" description="Helical" evidence="3">
    <location>
        <begin position="138"/>
        <end position="159"/>
    </location>
</feature>
<feature type="region of interest" description="Disordered" evidence="2">
    <location>
        <begin position="1"/>
        <end position="35"/>
    </location>
</feature>
<dbReference type="SUPFAM" id="SSF103473">
    <property type="entry name" value="MFS general substrate transporter"/>
    <property type="match status" value="1"/>
</dbReference>
<evidence type="ECO:0000256" key="2">
    <source>
        <dbReference type="SAM" id="MobiDB-lite"/>
    </source>
</evidence>